<keyword evidence="3" id="KW-1185">Reference proteome</keyword>
<proteinExistence type="predicted"/>
<dbReference type="KEGG" id="cmb:CSW64_13890"/>
<gene>
    <name evidence="2" type="ORF">CSW64_13890</name>
</gene>
<evidence type="ECO:0000313" key="3">
    <source>
        <dbReference type="Proteomes" id="UP000228945"/>
    </source>
</evidence>
<reference evidence="2 3" key="1">
    <citation type="submission" date="2017-10" db="EMBL/GenBank/DDBJ databases">
        <title>Genome sequence of Caulobacter mirabilis FWC38.</title>
        <authorList>
            <person name="Fiebig A."/>
            <person name="Crosson S."/>
        </authorList>
    </citation>
    <scope>NUCLEOTIDE SEQUENCE [LARGE SCALE GENOMIC DNA]</scope>
    <source>
        <strain evidence="2 3">FWC 38</strain>
    </source>
</reference>
<protein>
    <submittedName>
        <fullName evidence="2">Uncharacterized protein</fullName>
    </submittedName>
</protein>
<dbReference type="PROSITE" id="PS51257">
    <property type="entry name" value="PROKAR_LIPOPROTEIN"/>
    <property type="match status" value="1"/>
</dbReference>
<sequence length="172" mass="17183">MLDLRSPVIFLAPLAGLLLACLGWLVLGGEGRVAAPLDEAEARLAALPVERPLPQAAVYSGSGGKPLFVVATPASLRLEGVSRTPRRTAALISINGEPAQWIPVGTTLGGFTLSGVSATGVIVENLLGRQTIALGESLGGTSAAGSGGTPPQGAPPPGLQRGLEPASAPGIR</sequence>
<name>A0A2D2AZJ2_9CAUL</name>
<feature type="region of interest" description="Disordered" evidence="1">
    <location>
        <begin position="138"/>
        <end position="172"/>
    </location>
</feature>
<dbReference type="RefSeq" id="WP_099622677.1">
    <property type="nucleotide sequence ID" value="NZ_CP024201.1"/>
</dbReference>
<dbReference type="EMBL" id="CP024201">
    <property type="protein sequence ID" value="ATQ43426.1"/>
    <property type="molecule type" value="Genomic_DNA"/>
</dbReference>
<evidence type="ECO:0000313" key="2">
    <source>
        <dbReference type="EMBL" id="ATQ43426.1"/>
    </source>
</evidence>
<dbReference type="Proteomes" id="UP000228945">
    <property type="component" value="Chromosome"/>
</dbReference>
<dbReference type="AlphaFoldDB" id="A0A2D2AZJ2"/>
<accession>A0A2D2AZJ2</accession>
<evidence type="ECO:0000256" key="1">
    <source>
        <dbReference type="SAM" id="MobiDB-lite"/>
    </source>
</evidence>
<dbReference type="OrthoDB" id="7193429at2"/>
<organism evidence="2 3">
    <name type="scientific">Caulobacter mirabilis</name>
    <dbReference type="NCBI Taxonomy" id="69666"/>
    <lineage>
        <taxon>Bacteria</taxon>
        <taxon>Pseudomonadati</taxon>
        <taxon>Pseudomonadota</taxon>
        <taxon>Alphaproteobacteria</taxon>
        <taxon>Caulobacterales</taxon>
        <taxon>Caulobacteraceae</taxon>
        <taxon>Caulobacter</taxon>
    </lineage>
</organism>